<feature type="region of interest" description="Disordered" evidence="1">
    <location>
        <begin position="129"/>
        <end position="151"/>
    </location>
</feature>
<reference evidence="3" key="1">
    <citation type="journal article" date="2005" name="Nature">
        <title>The map-based sequence of the rice genome.</title>
        <authorList>
            <consortium name="International rice genome sequencing project (IRGSP)"/>
            <person name="Matsumoto T."/>
            <person name="Wu J."/>
            <person name="Kanamori H."/>
            <person name="Katayose Y."/>
            <person name="Fujisawa M."/>
            <person name="Namiki N."/>
            <person name="Mizuno H."/>
            <person name="Yamamoto K."/>
            <person name="Antonio B.A."/>
            <person name="Baba T."/>
            <person name="Sakata K."/>
            <person name="Nagamura Y."/>
            <person name="Aoki H."/>
            <person name="Arikawa K."/>
            <person name="Arita K."/>
            <person name="Bito T."/>
            <person name="Chiden Y."/>
            <person name="Fujitsuka N."/>
            <person name="Fukunaka R."/>
            <person name="Hamada M."/>
            <person name="Harada C."/>
            <person name="Hayashi A."/>
            <person name="Hijishita S."/>
            <person name="Honda M."/>
            <person name="Hosokawa S."/>
            <person name="Ichikawa Y."/>
            <person name="Idonuma A."/>
            <person name="Iijima M."/>
            <person name="Ikeda M."/>
            <person name="Ikeno M."/>
            <person name="Ito K."/>
            <person name="Ito S."/>
            <person name="Ito T."/>
            <person name="Ito Y."/>
            <person name="Ito Y."/>
            <person name="Iwabuchi A."/>
            <person name="Kamiya K."/>
            <person name="Karasawa W."/>
            <person name="Kurita K."/>
            <person name="Katagiri S."/>
            <person name="Kikuta A."/>
            <person name="Kobayashi H."/>
            <person name="Kobayashi N."/>
            <person name="Machita K."/>
            <person name="Maehara T."/>
            <person name="Masukawa M."/>
            <person name="Mizubayashi T."/>
            <person name="Mukai Y."/>
            <person name="Nagasaki H."/>
            <person name="Nagata Y."/>
            <person name="Naito S."/>
            <person name="Nakashima M."/>
            <person name="Nakama Y."/>
            <person name="Nakamichi Y."/>
            <person name="Nakamura M."/>
            <person name="Meguro A."/>
            <person name="Negishi M."/>
            <person name="Ohta I."/>
            <person name="Ohta T."/>
            <person name="Okamoto M."/>
            <person name="Ono N."/>
            <person name="Saji S."/>
            <person name="Sakaguchi M."/>
            <person name="Sakai K."/>
            <person name="Shibata M."/>
            <person name="Shimokawa T."/>
            <person name="Song J."/>
            <person name="Takazaki Y."/>
            <person name="Terasawa K."/>
            <person name="Tsugane M."/>
            <person name="Tsuji K."/>
            <person name="Ueda S."/>
            <person name="Waki K."/>
            <person name="Yamagata H."/>
            <person name="Yamamoto M."/>
            <person name="Yamamoto S."/>
            <person name="Yamane H."/>
            <person name="Yoshiki S."/>
            <person name="Yoshihara R."/>
            <person name="Yukawa K."/>
            <person name="Zhong H."/>
            <person name="Yano M."/>
            <person name="Yuan Q."/>
            <person name="Ouyang S."/>
            <person name="Liu J."/>
            <person name="Jones K.M."/>
            <person name="Gansberger K."/>
            <person name="Moffat K."/>
            <person name="Hill J."/>
            <person name="Bera J."/>
            <person name="Fadrosh D."/>
            <person name="Jin S."/>
            <person name="Johri S."/>
            <person name="Kim M."/>
            <person name="Overton L."/>
            <person name="Reardon M."/>
            <person name="Tsitrin T."/>
            <person name="Vuong H."/>
            <person name="Weaver B."/>
            <person name="Ciecko A."/>
            <person name="Tallon L."/>
            <person name="Jackson J."/>
            <person name="Pai G."/>
            <person name="Aken S.V."/>
            <person name="Utterback T."/>
            <person name="Reidmuller S."/>
            <person name="Feldblyum T."/>
            <person name="Hsiao J."/>
            <person name="Zismann V."/>
            <person name="Iobst S."/>
            <person name="de Vazeille A.R."/>
            <person name="Buell C.R."/>
            <person name="Ying K."/>
            <person name="Li Y."/>
            <person name="Lu T."/>
            <person name="Huang Y."/>
            <person name="Zhao Q."/>
            <person name="Feng Q."/>
            <person name="Zhang L."/>
            <person name="Zhu J."/>
            <person name="Weng Q."/>
            <person name="Mu J."/>
            <person name="Lu Y."/>
            <person name="Fan D."/>
            <person name="Liu Y."/>
            <person name="Guan J."/>
            <person name="Zhang Y."/>
            <person name="Yu S."/>
            <person name="Liu X."/>
            <person name="Zhang Y."/>
            <person name="Hong G."/>
            <person name="Han B."/>
            <person name="Choisne N."/>
            <person name="Demange N."/>
            <person name="Orjeda G."/>
            <person name="Samain S."/>
            <person name="Cattolico L."/>
            <person name="Pelletier E."/>
            <person name="Couloux A."/>
            <person name="Segurens B."/>
            <person name="Wincker P."/>
            <person name="D'Hont A."/>
            <person name="Scarpelli C."/>
            <person name="Weissenbach J."/>
            <person name="Salanoubat M."/>
            <person name="Quetier F."/>
            <person name="Yu Y."/>
            <person name="Kim H.R."/>
            <person name="Rambo T."/>
            <person name="Currie J."/>
            <person name="Collura K."/>
            <person name="Luo M."/>
            <person name="Yang T."/>
            <person name="Ammiraju J.S.S."/>
            <person name="Engler F."/>
            <person name="Soderlund C."/>
            <person name="Wing R.A."/>
            <person name="Palmer L.E."/>
            <person name="de la Bastide M."/>
            <person name="Spiegel L."/>
            <person name="Nascimento L."/>
            <person name="Zutavern T."/>
            <person name="O'Shaughnessy A."/>
            <person name="Dike S."/>
            <person name="Dedhia N."/>
            <person name="Preston R."/>
            <person name="Balija V."/>
            <person name="McCombie W.R."/>
            <person name="Chow T."/>
            <person name="Chen H."/>
            <person name="Chung M."/>
            <person name="Chen C."/>
            <person name="Shaw J."/>
            <person name="Wu H."/>
            <person name="Hsiao K."/>
            <person name="Chao Y."/>
            <person name="Chu M."/>
            <person name="Cheng C."/>
            <person name="Hour A."/>
            <person name="Lee P."/>
            <person name="Lin S."/>
            <person name="Lin Y."/>
            <person name="Liou J."/>
            <person name="Liu S."/>
            <person name="Hsing Y."/>
            <person name="Raghuvanshi S."/>
            <person name="Mohanty A."/>
            <person name="Bharti A.K."/>
            <person name="Gaur A."/>
            <person name="Gupta V."/>
            <person name="Kumar D."/>
            <person name="Ravi V."/>
            <person name="Vij S."/>
            <person name="Kapur A."/>
            <person name="Khurana P."/>
            <person name="Khurana P."/>
            <person name="Khurana J.P."/>
            <person name="Tyagi A.K."/>
            <person name="Gaikwad K."/>
            <person name="Singh A."/>
            <person name="Dalal V."/>
            <person name="Srivastava S."/>
            <person name="Dixit A."/>
            <person name="Pal A.K."/>
            <person name="Ghazi I.A."/>
            <person name="Yadav M."/>
            <person name="Pandit A."/>
            <person name="Bhargava A."/>
            <person name="Sureshbabu K."/>
            <person name="Batra K."/>
            <person name="Sharma T.R."/>
            <person name="Mohapatra T."/>
            <person name="Singh N.K."/>
            <person name="Messing J."/>
            <person name="Nelson A.B."/>
            <person name="Fuks G."/>
            <person name="Kavchok S."/>
            <person name="Keizer G."/>
            <person name="Linton E."/>
            <person name="Llaca V."/>
            <person name="Song R."/>
            <person name="Tanyolac B."/>
            <person name="Young S."/>
            <person name="Ho-Il K."/>
            <person name="Hahn J.H."/>
            <person name="Sangsakoo G."/>
            <person name="Vanavichit A."/>
            <person name="de Mattos Luiz.A.T."/>
            <person name="Zimmer P.D."/>
            <person name="Malone G."/>
            <person name="Dellagostin O."/>
            <person name="de Oliveira A.C."/>
            <person name="Bevan M."/>
            <person name="Bancroft I."/>
            <person name="Minx P."/>
            <person name="Cordum H."/>
            <person name="Wilson R."/>
            <person name="Cheng Z."/>
            <person name="Jin W."/>
            <person name="Jiang J."/>
            <person name="Leong S.A."/>
            <person name="Iwama H."/>
            <person name="Gojobori T."/>
            <person name="Itoh T."/>
            <person name="Niimura Y."/>
            <person name="Fujii Y."/>
            <person name="Habara T."/>
            <person name="Sakai H."/>
            <person name="Sato Y."/>
            <person name="Wilson G."/>
            <person name="Kumar K."/>
            <person name="McCouch S."/>
            <person name="Juretic N."/>
            <person name="Hoen D."/>
            <person name="Wright S."/>
            <person name="Bruskiewich R."/>
            <person name="Bureau T."/>
            <person name="Miyao A."/>
            <person name="Hirochika H."/>
            <person name="Nishikawa T."/>
            <person name="Kadowaki K."/>
            <person name="Sugiura M."/>
            <person name="Burr B."/>
            <person name="Sasaki T."/>
        </authorList>
    </citation>
    <scope>NUCLEOTIDE SEQUENCE [LARGE SCALE GENOMIC DNA]</scope>
    <source>
        <strain evidence="3">cv. Nipponbare</strain>
    </source>
</reference>
<proteinExistence type="predicted"/>
<dbReference type="AlphaFoldDB" id="A0A0N7KJ05"/>
<evidence type="ECO:0000313" key="3">
    <source>
        <dbReference type="Proteomes" id="UP000059680"/>
    </source>
</evidence>
<feature type="compositionally biased region" description="Basic and acidic residues" evidence="1">
    <location>
        <begin position="74"/>
        <end position="85"/>
    </location>
</feature>
<feature type="region of interest" description="Disordered" evidence="1">
    <location>
        <begin position="63"/>
        <end position="108"/>
    </location>
</feature>
<gene>
    <name evidence="2" type="ordered locus">Os04g0405150</name>
    <name evidence="2" type="ORF">OSNPB_040405150</name>
</gene>
<feature type="non-terminal residue" evidence="2">
    <location>
        <position position="168"/>
    </location>
</feature>
<sequence>MENKAPEPNAAAMLPWTSSTPLILLITQDIPALAPVMTAKFRACTSGRRRDLRLLEGGEGVGVGPGRRLRHGERRPAVRRERAHQPAEGAALHGPDGGGDGGLDVRGLLRQPRPQAGLQGLDAVGQLRERVGPTPRRRLRRRHHHQRPPLLLPHPFHLAARARARARL</sequence>
<name>A0A0N7KJ05_ORYSJ</name>
<evidence type="ECO:0000256" key="1">
    <source>
        <dbReference type="SAM" id="MobiDB-lite"/>
    </source>
</evidence>
<protein>
    <submittedName>
        <fullName evidence="2">Os04g0405150 protein</fullName>
    </submittedName>
</protein>
<dbReference type="EMBL" id="AP014960">
    <property type="protein sequence ID" value="BAS89073.1"/>
    <property type="molecule type" value="Genomic_DNA"/>
</dbReference>
<reference evidence="2 3" key="2">
    <citation type="journal article" date="2013" name="Plant Cell Physiol.">
        <title>Rice Annotation Project Database (RAP-DB): an integrative and interactive database for rice genomics.</title>
        <authorList>
            <person name="Sakai H."/>
            <person name="Lee S.S."/>
            <person name="Tanaka T."/>
            <person name="Numa H."/>
            <person name="Kim J."/>
            <person name="Kawahara Y."/>
            <person name="Wakimoto H."/>
            <person name="Yang C.C."/>
            <person name="Iwamoto M."/>
            <person name="Abe T."/>
            <person name="Yamada Y."/>
            <person name="Muto A."/>
            <person name="Inokuchi H."/>
            <person name="Ikemura T."/>
            <person name="Matsumoto T."/>
            <person name="Sasaki T."/>
            <person name="Itoh T."/>
        </authorList>
    </citation>
    <scope>NUCLEOTIDE SEQUENCE [LARGE SCALE GENOMIC DNA]</scope>
    <source>
        <strain evidence="3">cv. Nipponbare</strain>
    </source>
</reference>
<keyword evidence="3" id="KW-1185">Reference proteome</keyword>
<dbReference type="InParanoid" id="A0A0N7KJ05"/>
<dbReference type="PaxDb" id="39947-A0A0N7KJ05"/>
<accession>A0A0N7KJ05</accession>
<feature type="compositionally biased region" description="Gly residues" evidence="1">
    <location>
        <begin position="95"/>
        <end position="104"/>
    </location>
</feature>
<dbReference type="Proteomes" id="UP000059680">
    <property type="component" value="Chromosome 4"/>
</dbReference>
<feature type="compositionally biased region" description="Basic residues" evidence="1">
    <location>
        <begin position="135"/>
        <end position="147"/>
    </location>
</feature>
<organism evidence="2 3">
    <name type="scientific">Oryza sativa subsp. japonica</name>
    <name type="common">Rice</name>
    <dbReference type="NCBI Taxonomy" id="39947"/>
    <lineage>
        <taxon>Eukaryota</taxon>
        <taxon>Viridiplantae</taxon>
        <taxon>Streptophyta</taxon>
        <taxon>Embryophyta</taxon>
        <taxon>Tracheophyta</taxon>
        <taxon>Spermatophyta</taxon>
        <taxon>Magnoliopsida</taxon>
        <taxon>Liliopsida</taxon>
        <taxon>Poales</taxon>
        <taxon>Poaceae</taxon>
        <taxon>BOP clade</taxon>
        <taxon>Oryzoideae</taxon>
        <taxon>Oryzeae</taxon>
        <taxon>Oryzinae</taxon>
        <taxon>Oryza</taxon>
        <taxon>Oryza sativa</taxon>
    </lineage>
</organism>
<dbReference type="Gramene" id="Os04t0405150-00">
    <property type="protein sequence ID" value="Os04t0405150-00"/>
    <property type="gene ID" value="Os04g0405150"/>
</dbReference>
<reference evidence="2 3" key="3">
    <citation type="journal article" date="2013" name="Rice">
        <title>Improvement of the Oryza sativa Nipponbare reference genome using next generation sequence and optical map data.</title>
        <authorList>
            <person name="Kawahara Y."/>
            <person name="de la Bastide M."/>
            <person name="Hamilton J.P."/>
            <person name="Kanamori H."/>
            <person name="McCombie W.R."/>
            <person name="Ouyang S."/>
            <person name="Schwartz D.C."/>
            <person name="Tanaka T."/>
            <person name="Wu J."/>
            <person name="Zhou S."/>
            <person name="Childs K.L."/>
            <person name="Davidson R.M."/>
            <person name="Lin H."/>
            <person name="Quesada-Ocampo L."/>
            <person name="Vaillancourt B."/>
            <person name="Sakai H."/>
            <person name="Lee S.S."/>
            <person name="Kim J."/>
            <person name="Numa H."/>
            <person name="Itoh T."/>
            <person name="Buell C.R."/>
            <person name="Matsumoto T."/>
        </authorList>
    </citation>
    <scope>NUCLEOTIDE SEQUENCE [LARGE SCALE GENOMIC DNA]</scope>
    <source>
        <strain evidence="3">cv. Nipponbare</strain>
    </source>
</reference>
<evidence type="ECO:0000313" key="2">
    <source>
        <dbReference type="EMBL" id="BAS89073.1"/>
    </source>
</evidence>